<reference evidence="4 5" key="1">
    <citation type="submission" date="2013-09" db="EMBL/GenBank/DDBJ databases">
        <title>Corchorus capsularis genome sequencing.</title>
        <authorList>
            <person name="Alam M."/>
            <person name="Haque M.S."/>
            <person name="Islam M.S."/>
            <person name="Emdad E.M."/>
            <person name="Islam M.M."/>
            <person name="Ahmed B."/>
            <person name="Halim A."/>
            <person name="Hossen Q.M.M."/>
            <person name="Hossain M.Z."/>
            <person name="Ahmed R."/>
            <person name="Khan M.M."/>
            <person name="Islam R."/>
            <person name="Rashid M.M."/>
            <person name="Khan S.A."/>
            <person name="Rahman M.S."/>
            <person name="Alam M."/>
        </authorList>
    </citation>
    <scope>NUCLEOTIDE SEQUENCE [LARGE SCALE GENOMIC DNA]</scope>
    <source>
        <strain evidence="5">cv. CVL-1</strain>
        <tissue evidence="4">Whole seedling</tissue>
    </source>
</reference>
<dbReference type="PANTHER" id="PTHR16047:SF13">
    <property type="entry name" value="E3 UBIQUITIN-PROTEIN LIGASE RFWD3"/>
    <property type="match status" value="1"/>
</dbReference>
<gene>
    <name evidence="4" type="ORF">CCACVL1_12207</name>
</gene>
<name>A0A1R3IGV1_COCAP</name>
<feature type="region of interest" description="Disordered" evidence="2">
    <location>
        <begin position="1"/>
        <end position="22"/>
    </location>
</feature>
<keyword evidence="3" id="KW-0812">Transmembrane</keyword>
<dbReference type="GO" id="GO:0016567">
    <property type="term" value="P:protein ubiquitination"/>
    <property type="evidence" value="ECO:0007669"/>
    <property type="project" value="InterPro"/>
</dbReference>
<dbReference type="GO" id="GO:0036297">
    <property type="term" value="P:interstrand cross-link repair"/>
    <property type="evidence" value="ECO:0007669"/>
    <property type="project" value="InterPro"/>
</dbReference>
<evidence type="ECO:0000256" key="2">
    <source>
        <dbReference type="SAM" id="MobiDB-lite"/>
    </source>
</evidence>
<evidence type="ECO:0000313" key="4">
    <source>
        <dbReference type="EMBL" id="OMO81818.1"/>
    </source>
</evidence>
<dbReference type="InterPro" id="IPR037381">
    <property type="entry name" value="RFWD3"/>
</dbReference>
<dbReference type="InterPro" id="IPR013083">
    <property type="entry name" value="Znf_RING/FYVE/PHD"/>
</dbReference>
<sequence>MRSSAGKTGERAGKAGGNSQGNERNCGDADGLICPICMEASATYVFFLVGTLMVFRAFIKWLQQCGSSGKCPQCKRSYRLKDVRKLFASVDGESQKRIQSLEAKCISLEEKNSALIKEKTKWREREAELKKREAKLQQEIKQRKEAFTLIETATREIKMAREEISFASREIETAKREIGYTSGKIETPGWVRETNQIARLIETIRLEEVHKSLLFDALLNLLGAQIALASIMDFHLLLRLHRSDQMWGIDCLVMHQVLES</sequence>
<feature type="transmembrane region" description="Helical" evidence="3">
    <location>
        <begin position="41"/>
        <end position="59"/>
    </location>
</feature>
<dbReference type="STRING" id="210143.A0A1R3IGV1"/>
<dbReference type="AlphaFoldDB" id="A0A1R3IGV1"/>
<feature type="coiled-coil region" evidence="1">
    <location>
        <begin position="98"/>
        <end position="177"/>
    </location>
</feature>
<dbReference type="Proteomes" id="UP000188268">
    <property type="component" value="Unassembled WGS sequence"/>
</dbReference>
<keyword evidence="5" id="KW-1185">Reference proteome</keyword>
<dbReference type="EMBL" id="AWWV01010078">
    <property type="protein sequence ID" value="OMO81818.1"/>
    <property type="molecule type" value="Genomic_DNA"/>
</dbReference>
<dbReference type="PANTHER" id="PTHR16047">
    <property type="entry name" value="RFWD3 PROTEIN"/>
    <property type="match status" value="1"/>
</dbReference>
<evidence type="ECO:0000256" key="3">
    <source>
        <dbReference type="SAM" id="Phobius"/>
    </source>
</evidence>
<dbReference type="Gramene" id="OMO81818">
    <property type="protein sequence ID" value="OMO81818"/>
    <property type="gene ID" value="CCACVL1_12207"/>
</dbReference>
<keyword evidence="3" id="KW-0472">Membrane</keyword>
<dbReference type="GO" id="GO:0005634">
    <property type="term" value="C:nucleus"/>
    <property type="evidence" value="ECO:0007669"/>
    <property type="project" value="InterPro"/>
</dbReference>
<protein>
    <submittedName>
        <fullName evidence="4">Zinc finger, RING/FYVE/PHD-type</fullName>
    </submittedName>
</protein>
<dbReference type="OrthoDB" id="5600418at2759"/>
<evidence type="ECO:0000256" key="1">
    <source>
        <dbReference type="SAM" id="Coils"/>
    </source>
</evidence>
<organism evidence="4 5">
    <name type="scientific">Corchorus capsularis</name>
    <name type="common">Jute</name>
    <dbReference type="NCBI Taxonomy" id="210143"/>
    <lineage>
        <taxon>Eukaryota</taxon>
        <taxon>Viridiplantae</taxon>
        <taxon>Streptophyta</taxon>
        <taxon>Embryophyta</taxon>
        <taxon>Tracheophyta</taxon>
        <taxon>Spermatophyta</taxon>
        <taxon>Magnoliopsida</taxon>
        <taxon>eudicotyledons</taxon>
        <taxon>Gunneridae</taxon>
        <taxon>Pentapetalae</taxon>
        <taxon>rosids</taxon>
        <taxon>malvids</taxon>
        <taxon>Malvales</taxon>
        <taxon>Malvaceae</taxon>
        <taxon>Grewioideae</taxon>
        <taxon>Apeibeae</taxon>
        <taxon>Corchorus</taxon>
    </lineage>
</organism>
<dbReference type="SUPFAM" id="SSF57850">
    <property type="entry name" value="RING/U-box"/>
    <property type="match status" value="1"/>
</dbReference>
<comment type="caution">
    <text evidence="4">The sequence shown here is derived from an EMBL/GenBank/DDBJ whole genome shotgun (WGS) entry which is preliminary data.</text>
</comment>
<dbReference type="GO" id="GO:0004842">
    <property type="term" value="F:ubiquitin-protein transferase activity"/>
    <property type="evidence" value="ECO:0007669"/>
    <property type="project" value="InterPro"/>
</dbReference>
<evidence type="ECO:0000313" key="5">
    <source>
        <dbReference type="Proteomes" id="UP000188268"/>
    </source>
</evidence>
<keyword evidence="3" id="KW-1133">Transmembrane helix</keyword>
<dbReference type="Gene3D" id="3.30.40.10">
    <property type="entry name" value="Zinc/RING finger domain, C3HC4 (zinc finger)"/>
    <property type="match status" value="1"/>
</dbReference>
<accession>A0A1R3IGV1</accession>
<keyword evidence="1" id="KW-0175">Coiled coil</keyword>
<proteinExistence type="predicted"/>